<evidence type="ECO:0000256" key="3">
    <source>
        <dbReference type="ARBA" id="ARBA00022475"/>
    </source>
</evidence>
<accession>H0HYS6</accession>
<proteinExistence type="inferred from homology"/>
<dbReference type="Proteomes" id="UP000003250">
    <property type="component" value="Unassembled WGS sequence"/>
</dbReference>
<name>H0HYS6_9HYPH</name>
<protein>
    <submittedName>
        <fullName evidence="8">Exopolysaccharide exporter</fullName>
    </submittedName>
</protein>
<keyword evidence="3" id="KW-1003">Cell membrane</keyword>
<feature type="transmembrane region" description="Helical" evidence="7">
    <location>
        <begin position="300"/>
        <end position="325"/>
    </location>
</feature>
<feature type="transmembrane region" description="Helical" evidence="7">
    <location>
        <begin position="163"/>
        <end position="183"/>
    </location>
</feature>
<evidence type="ECO:0000256" key="5">
    <source>
        <dbReference type="ARBA" id="ARBA00022989"/>
    </source>
</evidence>
<keyword evidence="5 7" id="KW-1133">Transmembrane helix</keyword>
<evidence type="ECO:0000313" key="9">
    <source>
        <dbReference type="Proteomes" id="UP000003250"/>
    </source>
</evidence>
<evidence type="ECO:0000256" key="4">
    <source>
        <dbReference type="ARBA" id="ARBA00022692"/>
    </source>
</evidence>
<evidence type="ECO:0000256" key="6">
    <source>
        <dbReference type="ARBA" id="ARBA00023136"/>
    </source>
</evidence>
<dbReference type="EMBL" id="AHAM01000227">
    <property type="protein sequence ID" value="EHK54121.1"/>
    <property type="molecule type" value="Genomic_DNA"/>
</dbReference>
<reference evidence="8 9" key="1">
    <citation type="journal article" date="2012" name="J. Bacteriol.">
        <title>Draft Genome Sequence of Mesorhizobium alhagi CCNWXJ12-2T, a Novel Salt-Resistant Species Isolated from the Desert of Northwestern China.</title>
        <authorList>
            <person name="Zhou M."/>
            <person name="Chen W."/>
            <person name="Chen H."/>
            <person name="Wei G."/>
        </authorList>
    </citation>
    <scope>NUCLEOTIDE SEQUENCE [LARGE SCALE GENOMIC DNA]</scope>
    <source>
        <strain evidence="8 9">CCNWXJ12-2</strain>
    </source>
</reference>
<evidence type="ECO:0000256" key="2">
    <source>
        <dbReference type="ARBA" id="ARBA00007430"/>
    </source>
</evidence>
<feature type="transmembrane region" description="Helical" evidence="7">
    <location>
        <begin position="397"/>
        <end position="417"/>
    </location>
</feature>
<feature type="transmembrane region" description="Helical" evidence="7">
    <location>
        <begin position="130"/>
        <end position="151"/>
    </location>
</feature>
<dbReference type="PATRIC" id="fig|1107882.3.peg.5194"/>
<comment type="similarity">
    <text evidence="2">Belongs to the polysaccharide synthase family.</text>
</comment>
<feature type="transmembrane region" description="Helical" evidence="7">
    <location>
        <begin position="458"/>
        <end position="479"/>
    </location>
</feature>
<keyword evidence="4 7" id="KW-0812">Transmembrane</keyword>
<evidence type="ECO:0000256" key="7">
    <source>
        <dbReference type="SAM" id="Phobius"/>
    </source>
</evidence>
<feature type="transmembrane region" description="Helical" evidence="7">
    <location>
        <begin position="35"/>
        <end position="53"/>
    </location>
</feature>
<dbReference type="AlphaFoldDB" id="H0HYS6"/>
<comment type="subcellular location">
    <subcellularLocation>
        <location evidence="1">Cell membrane</location>
        <topology evidence="1">Multi-pass membrane protein</topology>
    </subcellularLocation>
</comment>
<keyword evidence="6 7" id="KW-0472">Membrane</keyword>
<dbReference type="Pfam" id="PF13440">
    <property type="entry name" value="Polysacc_synt_3"/>
    <property type="match status" value="1"/>
</dbReference>
<dbReference type="PANTHER" id="PTHR30250:SF10">
    <property type="entry name" value="LIPOPOLYSACCHARIDE BIOSYNTHESIS PROTEIN WZXC"/>
    <property type="match status" value="1"/>
</dbReference>
<dbReference type="PANTHER" id="PTHR30250">
    <property type="entry name" value="PST FAMILY PREDICTED COLANIC ACID TRANSPORTER"/>
    <property type="match status" value="1"/>
</dbReference>
<sequence length="506" mass="54134">MVGECRGWQRPHRIWGPERMAVVKRALILSTGERYIALVSNFVTVAIVSRILTPAEIGVSVIGMAFVGIAMSAREFASANFLIQRQHLTRADVRGAFTVMLLFTSIITIALASSAPLLAGAYGDERLIPYLRVIAAAFFLELAAAPVITLLRRDMAFGKIAAINTSGAVAAAAVTISLALLGFSYMSFAWAWVASAVVTGLLAVGLSRQFWIFMPSLVGWRAMLAFGGYNGATSLLYKTYEALPYLLLGRILSLDAAALYSRGLMICQLPDKVILGGAISVILPAFSAEARQGRSLKQPYLNALGLITALQWPALLVLSVLAYPIVDLLLGDQWHGVVAVVQIVAIASLFSFSFELNYPVLVSVGAVHDIFRRALIVCPVSVVIITVAAFFGLRAVAFSLLLVIPFQAFVSLTFVRRHIVIGWLEVWSAVWRSGVVAAITVTGPLAVVVYIGSVEISLVQALSGAALAAAGWLLGLWLTGHALLTEILRGVADFRRGGLVAPGVLK</sequence>
<feature type="transmembrane region" description="Helical" evidence="7">
    <location>
        <begin position="59"/>
        <end position="83"/>
    </location>
</feature>
<feature type="transmembrane region" description="Helical" evidence="7">
    <location>
        <begin position="337"/>
        <end position="358"/>
    </location>
</feature>
<feature type="transmembrane region" description="Helical" evidence="7">
    <location>
        <begin position="370"/>
        <end position="391"/>
    </location>
</feature>
<dbReference type="InterPro" id="IPR050833">
    <property type="entry name" value="Poly_Biosynth_Transport"/>
</dbReference>
<feature type="transmembrane region" description="Helical" evidence="7">
    <location>
        <begin position="95"/>
        <end position="118"/>
    </location>
</feature>
<evidence type="ECO:0000313" key="8">
    <source>
        <dbReference type="EMBL" id="EHK54121.1"/>
    </source>
</evidence>
<dbReference type="GO" id="GO:0005886">
    <property type="term" value="C:plasma membrane"/>
    <property type="evidence" value="ECO:0007669"/>
    <property type="project" value="UniProtKB-SubCell"/>
</dbReference>
<feature type="transmembrane region" description="Helical" evidence="7">
    <location>
        <begin position="429"/>
        <end position="452"/>
    </location>
</feature>
<gene>
    <name evidence="8" type="ORF">MAXJ12_26803</name>
</gene>
<keyword evidence="9" id="KW-1185">Reference proteome</keyword>
<feature type="transmembrane region" description="Helical" evidence="7">
    <location>
        <begin position="189"/>
        <end position="206"/>
    </location>
</feature>
<organism evidence="8 9">
    <name type="scientific">Mesorhizobium alhagi CCNWXJ12-2</name>
    <dbReference type="NCBI Taxonomy" id="1107882"/>
    <lineage>
        <taxon>Bacteria</taxon>
        <taxon>Pseudomonadati</taxon>
        <taxon>Pseudomonadota</taxon>
        <taxon>Alphaproteobacteria</taxon>
        <taxon>Hyphomicrobiales</taxon>
        <taxon>Phyllobacteriaceae</taxon>
        <taxon>Allomesorhizobium</taxon>
    </lineage>
</organism>
<evidence type="ECO:0000256" key="1">
    <source>
        <dbReference type="ARBA" id="ARBA00004651"/>
    </source>
</evidence>